<dbReference type="EMBL" id="WIVE01000001">
    <property type="protein sequence ID" value="MQX34894.1"/>
    <property type="molecule type" value="Genomic_DNA"/>
</dbReference>
<feature type="compositionally biased region" description="Low complexity" evidence="1">
    <location>
        <begin position="94"/>
        <end position="111"/>
    </location>
</feature>
<accession>A0A7X1ZBC6</accession>
<feature type="compositionally biased region" description="Low complexity" evidence="1">
    <location>
        <begin position="28"/>
        <end position="45"/>
    </location>
</feature>
<keyword evidence="2" id="KW-0732">Signal</keyword>
<dbReference type="AlphaFoldDB" id="A0A7X1ZBC6"/>
<evidence type="ECO:0000256" key="1">
    <source>
        <dbReference type="SAM" id="MobiDB-lite"/>
    </source>
</evidence>
<dbReference type="RefSeq" id="WP_153339851.1">
    <property type="nucleotide sequence ID" value="NZ_WIVE01000001.1"/>
</dbReference>
<sequence length="659" mass="68531">MIGSSAGRRVAGALALALAAPAFAPAFAPASAQAQQAPLDLLPPDMRSGPVPQPAPGPAPGPVFDPARPAAPPPLEAPREVAPPPGGLTESERTPAPALAPETETPARPAPSVEAVDGPLPGATGILTPQVGGFPADLWTGTPGDRAAALVRALPVGTTSPVMAELRRRLLLSEQRTPDGVSALDLLRARLAVLVAAGGTASEVMALADPVGRDATVDRLRLHALLVEADDARACALVRAVGARYPDAIWQQAAIHCDLLEDRRDAALLGLSMLREMGRGTDAEGWAFTLLAERLAGLDSPPPDRFAQATPVAWRLLRRLPDVDAPPDALDPAQPWTARALALAEDGGPPVLRAAAAERAAAAGALGVDTLARVWTTLSVDPRDLDTPLSRVVLGGSALDRAVAYAITARLTDPARLAEALIHPLETSHVTTPALYPTHARLYAPLVRRVPVNPRVPAFLGEAAGRALYVARSVEAGRTWLARLESQGRAGDLQSEEAAALLWPLARLADPAMGAAVPTERLLYWRQAQAARRGDSPEARRALDRDHVLLLNLFEALGADIGEAHWLPLRTNRVFVEAVSIEGGHTDPDRLAALAEAAPAGRLGEAVALALVALGPDGPAGASLETLTGVLRGLRALGLDDAARQLAVEALVARSAESS</sequence>
<comment type="caution">
    <text evidence="3">The sequence shown here is derived from an EMBL/GenBank/DDBJ whole genome shotgun (WGS) entry which is preliminary data.</text>
</comment>
<dbReference type="OrthoDB" id="8477642at2"/>
<name>A0A7X1ZBC6_9PROT</name>
<gene>
    <name evidence="3" type="ORF">GHC57_00020</name>
</gene>
<evidence type="ECO:0000313" key="3">
    <source>
        <dbReference type="EMBL" id="MQX34894.1"/>
    </source>
</evidence>
<feature type="signal peptide" evidence="2">
    <location>
        <begin position="1"/>
        <end position="24"/>
    </location>
</feature>
<dbReference type="Proteomes" id="UP000434582">
    <property type="component" value="Unassembled WGS sequence"/>
</dbReference>
<reference evidence="3 4" key="1">
    <citation type="submission" date="2019-10" db="EMBL/GenBank/DDBJ databases">
        <title>Draft whole-genome sequence of the purple nonsulfur photosynthetic bacterium Roseospira navarrensis DSM 15114.</title>
        <authorList>
            <person name="Kyndt J.A."/>
            <person name="Meyer T.E."/>
        </authorList>
    </citation>
    <scope>NUCLEOTIDE SEQUENCE [LARGE SCALE GENOMIC DNA]</scope>
    <source>
        <strain evidence="3 4">DSM 15114</strain>
    </source>
</reference>
<evidence type="ECO:0000313" key="4">
    <source>
        <dbReference type="Proteomes" id="UP000434582"/>
    </source>
</evidence>
<feature type="compositionally biased region" description="Pro residues" evidence="1">
    <location>
        <begin position="51"/>
        <end position="86"/>
    </location>
</feature>
<proteinExistence type="predicted"/>
<evidence type="ECO:0008006" key="5">
    <source>
        <dbReference type="Google" id="ProtNLM"/>
    </source>
</evidence>
<feature type="region of interest" description="Disordered" evidence="1">
    <location>
        <begin position="28"/>
        <end position="124"/>
    </location>
</feature>
<protein>
    <recommendedName>
        <fullName evidence="5">Antifreeze glycopeptide polyprotein</fullName>
    </recommendedName>
</protein>
<organism evidence="3 4">
    <name type="scientific">Roseospira navarrensis</name>
    <dbReference type="NCBI Taxonomy" id="140058"/>
    <lineage>
        <taxon>Bacteria</taxon>
        <taxon>Pseudomonadati</taxon>
        <taxon>Pseudomonadota</taxon>
        <taxon>Alphaproteobacteria</taxon>
        <taxon>Rhodospirillales</taxon>
        <taxon>Rhodospirillaceae</taxon>
        <taxon>Roseospira</taxon>
    </lineage>
</organism>
<evidence type="ECO:0000256" key="2">
    <source>
        <dbReference type="SAM" id="SignalP"/>
    </source>
</evidence>
<feature type="chain" id="PRO_5030828943" description="Antifreeze glycopeptide polyprotein" evidence="2">
    <location>
        <begin position="25"/>
        <end position="659"/>
    </location>
</feature>
<keyword evidence="4" id="KW-1185">Reference proteome</keyword>